<protein>
    <submittedName>
        <fullName evidence="1">Uncharacterized protein</fullName>
    </submittedName>
</protein>
<name>A0A947D779_9HYPH</name>
<sequence length="251" mass="27545">MPVDDDAWALLLEGHHGKVYLIANNPLITASDIRRLQIGPDDMIVQFNKTIHAERLASVAARKVFVYREKADTGIFFGFPPAGDVARDRGGGATIILAFNDAVASGRLSTEVLEALAGGGEAVAVAAVPWLESEWLDPSPFPDRPVTPTTGLLTLKGMQDFAARAGLSTTFVAVGFSGSHRPFWREHHIAHERAWLKRCGAVRINHSPWVAAVDRLRRASKSVRRVIRRPIRRLRRAASRGSAPNRPSQRP</sequence>
<reference evidence="1 2" key="1">
    <citation type="submission" date="2021-06" db="EMBL/GenBank/DDBJ databases">
        <authorList>
            <person name="Grouzdev D.S."/>
            <person name="Koziaeva V."/>
        </authorList>
    </citation>
    <scope>NUCLEOTIDE SEQUENCE [LARGE SCALE GENOMIC DNA]</scope>
    <source>
        <strain evidence="1 2">22</strain>
    </source>
</reference>
<keyword evidence="2" id="KW-1185">Reference proteome</keyword>
<dbReference type="Proteomes" id="UP000766595">
    <property type="component" value="Unassembled WGS sequence"/>
</dbReference>
<evidence type="ECO:0000313" key="2">
    <source>
        <dbReference type="Proteomes" id="UP000766595"/>
    </source>
</evidence>
<dbReference type="RefSeq" id="WP_261966793.1">
    <property type="nucleotide sequence ID" value="NZ_JAHHZF010000001.1"/>
</dbReference>
<dbReference type="EMBL" id="JAHHZF010000001">
    <property type="protein sequence ID" value="MBT9288104.1"/>
    <property type="molecule type" value="Genomic_DNA"/>
</dbReference>
<evidence type="ECO:0000313" key="1">
    <source>
        <dbReference type="EMBL" id="MBT9288104.1"/>
    </source>
</evidence>
<comment type="caution">
    <text evidence="1">The sequence shown here is derived from an EMBL/GenBank/DDBJ whole genome shotgun (WGS) entry which is preliminary data.</text>
</comment>
<proteinExistence type="predicted"/>
<organism evidence="1 2">
    <name type="scientific">Prosthecodimorpha staleyi</name>
    <dbReference type="NCBI Taxonomy" id="2840188"/>
    <lineage>
        <taxon>Bacteria</taxon>
        <taxon>Pseudomonadati</taxon>
        <taxon>Pseudomonadota</taxon>
        <taxon>Alphaproteobacteria</taxon>
        <taxon>Hyphomicrobiales</taxon>
        <taxon>Ancalomicrobiaceae</taxon>
        <taxon>Prosthecodimorpha</taxon>
    </lineage>
</organism>
<gene>
    <name evidence="1" type="ORF">KL771_01490</name>
</gene>
<accession>A0A947D779</accession>
<dbReference type="AlphaFoldDB" id="A0A947D779"/>